<dbReference type="EMBL" id="JAPTGG010000001">
    <property type="protein sequence ID" value="MCZ0863802.1"/>
    <property type="molecule type" value="Genomic_DNA"/>
</dbReference>
<name>A0A9J6RHG4_9GAMM</name>
<accession>A0A9J6RHG4</accession>
<proteinExistence type="predicted"/>
<evidence type="ECO:0000313" key="1">
    <source>
        <dbReference type="EMBL" id="MCZ0863802.1"/>
    </source>
</evidence>
<organism evidence="1 2">
    <name type="scientific">Dasania phycosphaerae</name>
    <dbReference type="NCBI Taxonomy" id="2950436"/>
    <lineage>
        <taxon>Bacteria</taxon>
        <taxon>Pseudomonadati</taxon>
        <taxon>Pseudomonadota</taxon>
        <taxon>Gammaproteobacteria</taxon>
        <taxon>Cellvibrionales</taxon>
        <taxon>Spongiibacteraceae</taxon>
        <taxon>Dasania</taxon>
    </lineage>
</organism>
<dbReference type="InterPro" id="IPR029063">
    <property type="entry name" value="SAM-dependent_MTases_sf"/>
</dbReference>
<protein>
    <submittedName>
        <fullName evidence="1">Uncharacterized protein</fullName>
    </submittedName>
</protein>
<comment type="caution">
    <text evidence="1">The sequence shown here is derived from an EMBL/GenBank/DDBJ whole genome shotgun (WGS) entry which is preliminary data.</text>
</comment>
<dbReference type="SUPFAM" id="SSF53335">
    <property type="entry name" value="S-adenosyl-L-methionine-dependent methyltransferases"/>
    <property type="match status" value="1"/>
</dbReference>
<dbReference type="Proteomes" id="UP001069090">
    <property type="component" value="Unassembled WGS sequence"/>
</dbReference>
<sequence>MNKKVKEIINFCEEVVDSGRDFTELHAVSKGHSERVIETPWVASVLSKYPNSDLLDIGFTMASLDYLGLLFMLNDKLGINIDALDIVKPERVMGRYPEEWQERVKQQNITIADVREYRCTKQYDFITCISTIEHVGFDSATYDDPETAFARCKNSKDVKMLREESVDENVLDTFSSLLRSGGSALISVPVGKGEPVLLKDSLGFYCAQWEYDGESFKKLISHSDFSVAQERFFQECDGLWEEVPSLSHINNKTGELKEHAEACALLLLVKK</sequence>
<dbReference type="Gene3D" id="3.40.50.150">
    <property type="entry name" value="Vaccinia Virus protein VP39"/>
    <property type="match status" value="1"/>
</dbReference>
<evidence type="ECO:0000313" key="2">
    <source>
        <dbReference type="Proteomes" id="UP001069090"/>
    </source>
</evidence>
<keyword evidence="2" id="KW-1185">Reference proteome</keyword>
<reference evidence="1 2" key="1">
    <citation type="submission" date="2022-12" db="EMBL/GenBank/DDBJ databases">
        <title>Dasania phycosphaerae sp. nov., isolated from particulate material of the south coast of Korea.</title>
        <authorList>
            <person name="Jiang Y."/>
        </authorList>
    </citation>
    <scope>NUCLEOTIDE SEQUENCE [LARGE SCALE GENOMIC DNA]</scope>
    <source>
        <strain evidence="1 2">GY-19</strain>
    </source>
</reference>
<dbReference type="AlphaFoldDB" id="A0A9J6RHG4"/>
<gene>
    <name evidence="1" type="ORF">O0V09_01235</name>
</gene>
<dbReference type="RefSeq" id="WP_258329944.1">
    <property type="nucleotide sequence ID" value="NZ_JAPTGG010000001.1"/>
</dbReference>